<dbReference type="RefSeq" id="WP_046632145.1">
    <property type="nucleotide sequence ID" value="NZ_CCRH01000003.1"/>
</dbReference>
<dbReference type="EMBL" id="CCRK01000002">
    <property type="protein sequence ID" value="CDZ45912.1"/>
    <property type="molecule type" value="Genomic_DNA"/>
</dbReference>
<gene>
    <name evidence="1" type="ORF">NGAL_HAMBI1145_14620</name>
    <name evidence="2" type="ORF">NGAL_HAMBI1189_11430</name>
</gene>
<dbReference type="EMBL" id="CCRH01000003">
    <property type="protein sequence ID" value="CDZ32691.1"/>
    <property type="molecule type" value="Genomic_DNA"/>
</dbReference>
<organism evidence="2 3">
    <name type="scientific">Neorhizobium galegae bv. officinalis</name>
    <dbReference type="NCBI Taxonomy" id="323656"/>
    <lineage>
        <taxon>Bacteria</taxon>
        <taxon>Pseudomonadati</taxon>
        <taxon>Pseudomonadota</taxon>
        <taxon>Alphaproteobacteria</taxon>
        <taxon>Hyphomicrobiales</taxon>
        <taxon>Rhizobiaceae</taxon>
        <taxon>Rhizobium/Agrobacterium group</taxon>
        <taxon>Neorhizobium</taxon>
    </lineage>
</organism>
<proteinExistence type="predicted"/>
<dbReference type="AlphaFoldDB" id="A0A0T7GF66"/>
<dbReference type="Proteomes" id="UP000039660">
    <property type="component" value="Unassembled WGS sequence"/>
</dbReference>
<evidence type="ECO:0000313" key="4">
    <source>
        <dbReference type="Proteomes" id="UP000046176"/>
    </source>
</evidence>
<evidence type="ECO:0000313" key="1">
    <source>
        <dbReference type="EMBL" id="CDZ32691.1"/>
    </source>
</evidence>
<evidence type="ECO:0000313" key="2">
    <source>
        <dbReference type="EMBL" id="CDZ45912.1"/>
    </source>
</evidence>
<accession>A0A0T7GF66</accession>
<evidence type="ECO:0000313" key="3">
    <source>
        <dbReference type="Proteomes" id="UP000039660"/>
    </source>
</evidence>
<dbReference type="OrthoDB" id="8163684at2"/>
<sequence>MTHSKTRQQAEVAFDQVQSQFFARDHAVEELDYVAQVREAKTLRLREARLAKEERDRNAALTIALAKRAKQRQV</sequence>
<dbReference type="Proteomes" id="UP000046176">
    <property type="component" value="Unassembled WGS sequence"/>
</dbReference>
<reference evidence="3 4" key="1">
    <citation type="submission" date="2014-08" db="EMBL/GenBank/DDBJ databases">
        <authorList>
            <person name="Chen Y.-H."/>
        </authorList>
    </citation>
    <scope>NUCLEOTIDE SEQUENCE [LARGE SCALE GENOMIC DNA]</scope>
</reference>
<protein>
    <submittedName>
        <fullName evidence="2">Uncharacterized protein</fullName>
    </submittedName>
</protein>
<name>A0A0T7GF66_NEOGA</name>